<keyword evidence="1 3" id="KW-0732">Signal</keyword>
<protein>
    <recommendedName>
        <fullName evidence="4">Knottins-like domain-containing protein</fullName>
    </recommendedName>
</protein>
<organism evidence="5">
    <name type="scientific">Picea sitchensis</name>
    <name type="common">Sitka spruce</name>
    <name type="synonym">Pinus sitchensis</name>
    <dbReference type="NCBI Taxonomy" id="3332"/>
    <lineage>
        <taxon>Eukaryota</taxon>
        <taxon>Viridiplantae</taxon>
        <taxon>Streptophyta</taxon>
        <taxon>Embryophyta</taxon>
        <taxon>Tracheophyta</taxon>
        <taxon>Spermatophyta</taxon>
        <taxon>Pinopsida</taxon>
        <taxon>Pinidae</taxon>
        <taxon>Conifers I</taxon>
        <taxon>Pinales</taxon>
        <taxon>Pinaceae</taxon>
        <taxon>Picea</taxon>
    </lineage>
</organism>
<name>A9NJZ9_PICSI</name>
<feature type="signal peptide" evidence="3">
    <location>
        <begin position="1"/>
        <end position="33"/>
    </location>
</feature>
<dbReference type="AlphaFoldDB" id="A9NJZ9"/>
<evidence type="ECO:0000313" key="5">
    <source>
        <dbReference type="EMBL" id="ABK20960.1"/>
    </source>
</evidence>
<dbReference type="PANTHER" id="PTHR33147">
    <property type="entry name" value="DEFENSIN-LIKE PROTEIN 1"/>
    <property type="match status" value="1"/>
</dbReference>
<dbReference type="SUPFAM" id="SSF57095">
    <property type="entry name" value="Scorpion toxin-like"/>
    <property type="match status" value="1"/>
</dbReference>
<evidence type="ECO:0000256" key="1">
    <source>
        <dbReference type="ARBA" id="ARBA00022729"/>
    </source>
</evidence>
<dbReference type="InterPro" id="IPR003614">
    <property type="entry name" value="Knottins"/>
</dbReference>
<proteinExistence type="evidence at transcript level"/>
<dbReference type="PROSITE" id="PS00940">
    <property type="entry name" value="GAMMA_THIONIN"/>
    <property type="match status" value="1"/>
</dbReference>
<dbReference type="InterPro" id="IPR036574">
    <property type="entry name" value="Scorpion_toxin-like_sf"/>
</dbReference>
<dbReference type="GO" id="GO:0006952">
    <property type="term" value="P:defense response"/>
    <property type="evidence" value="ECO:0007669"/>
    <property type="project" value="InterPro"/>
</dbReference>
<dbReference type="EMBL" id="EF081568">
    <property type="protein sequence ID" value="ABK20960.1"/>
    <property type="molecule type" value="mRNA"/>
</dbReference>
<dbReference type="EMBL" id="EF086006">
    <property type="protein sequence ID" value="ABK25298.1"/>
    <property type="molecule type" value="mRNA"/>
</dbReference>
<dbReference type="PANTHER" id="PTHR33147:SF39">
    <property type="entry name" value="DRO1 PROTEIN-RELATED"/>
    <property type="match status" value="1"/>
</dbReference>
<dbReference type="CDD" id="cd00107">
    <property type="entry name" value="Knot1"/>
    <property type="match status" value="1"/>
</dbReference>
<evidence type="ECO:0000256" key="3">
    <source>
        <dbReference type="SAM" id="SignalP"/>
    </source>
</evidence>
<keyword evidence="2" id="KW-1015">Disulfide bond</keyword>
<dbReference type="Gene3D" id="3.30.30.10">
    <property type="entry name" value="Knottin, scorpion toxin-like"/>
    <property type="match status" value="1"/>
</dbReference>
<dbReference type="InterPro" id="IPR008176">
    <property type="entry name" value="Defensin_plant"/>
</dbReference>
<reference evidence="5" key="1">
    <citation type="journal article" date="2008" name="BMC Genomics">
        <title>A conifer genomics resource of 200,000 spruce (Picea spp.) ESTs and 6,464 high-quality, sequence-finished full-length cDNAs for Sitka spruce (Picea sitchensis).</title>
        <authorList>
            <person name="Ralph S.G."/>
            <person name="Chun H.J."/>
            <person name="Kolosova N."/>
            <person name="Cooper D."/>
            <person name="Oddy C."/>
            <person name="Ritland C.E."/>
            <person name="Kirkpatrick R."/>
            <person name="Moore R."/>
            <person name="Barber S."/>
            <person name="Holt R.A."/>
            <person name="Jones S.J."/>
            <person name="Marra M.A."/>
            <person name="Douglas C.J."/>
            <person name="Ritland K."/>
            <person name="Bohlmann J."/>
        </authorList>
    </citation>
    <scope>NUCLEOTIDE SEQUENCE</scope>
    <source>
        <tissue evidence="5">Bark</tissue>
    </source>
</reference>
<dbReference type="Pfam" id="PF00304">
    <property type="entry name" value="Gamma-thionin"/>
    <property type="match status" value="1"/>
</dbReference>
<dbReference type="PRINTS" id="PR00288">
    <property type="entry name" value="PUROTHIONIN"/>
</dbReference>
<accession>A9NJZ9</accession>
<evidence type="ECO:0000256" key="2">
    <source>
        <dbReference type="ARBA" id="ARBA00023157"/>
    </source>
</evidence>
<dbReference type="SMART" id="SM00505">
    <property type="entry name" value="Knot1"/>
    <property type="match status" value="1"/>
</dbReference>
<sequence>MADKGVGSRLSALFLLVLLVISIGMMQLELAEGRTCKTPSGKFKGVCASSNNCKNVCQTEGFPSGSCDFHVANRKCYCSKPCP</sequence>
<evidence type="ECO:0000259" key="4">
    <source>
        <dbReference type="SMART" id="SM00505"/>
    </source>
</evidence>
<feature type="domain" description="Knottins-like" evidence="4">
    <location>
        <begin position="35"/>
        <end position="82"/>
    </location>
</feature>
<feature type="chain" id="PRO_5010821304" description="Knottins-like domain-containing protein" evidence="3">
    <location>
        <begin position="34"/>
        <end position="83"/>
    </location>
</feature>